<dbReference type="PROSITE" id="PS50801">
    <property type="entry name" value="STAS"/>
    <property type="match status" value="1"/>
</dbReference>
<feature type="domain" description="STAS" evidence="1">
    <location>
        <begin position="15"/>
        <end position="108"/>
    </location>
</feature>
<dbReference type="SUPFAM" id="SSF52091">
    <property type="entry name" value="SpoIIaa-like"/>
    <property type="match status" value="1"/>
</dbReference>
<keyword evidence="3" id="KW-1185">Reference proteome</keyword>
<name>A0ABV2WDC4_9ACTN</name>
<dbReference type="CDD" id="cd07043">
    <property type="entry name" value="STAS_anti-anti-sigma_factors"/>
    <property type="match status" value="1"/>
</dbReference>
<evidence type="ECO:0000259" key="1">
    <source>
        <dbReference type="PROSITE" id="PS50801"/>
    </source>
</evidence>
<dbReference type="Gene3D" id="3.30.750.24">
    <property type="entry name" value="STAS domain"/>
    <property type="match status" value="1"/>
</dbReference>
<dbReference type="InterPro" id="IPR002645">
    <property type="entry name" value="STAS_dom"/>
</dbReference>
<reference evidence="2 3" key="1">
    <citation type="submission" date="2024-06" db="EMBL/GenBank/DDBJ databases">
        <title>The Natural Products Discovery Center: Release of the First 8490 Sequenced Strains for Exploring Actinobacteria Biosynthetic Diversity.</title>
        <authorList>
            <person name="Kalkreuter E."/>
            <person name="Kautsar S.A."/>
            <person name="Yang D."/>
            <person name="Bader C.D."/>
            <person name="Teijaro C.N."/>
            <person name="Fluegel L."/>
            <person name="Davis C.M."/>
            <person name="Simpson J.R."/>
            <person name="Lauterbach L."/>
            <person name="Steele A.D."/>
            <person name="Gui C."/>
            <person name="Meng S."/>
            <person name="Li G."/>
            <person name="Viehrig K."/>
            <person name="Ye F."/>
            <person name="Su P."/>
            <person name="Kiefer A.F."/>
            <person name="Nichols A."/>
            <person name="Cepeda A.J."/>
            <person name="Yan W."/>
            <person name="Fan B."/>
            <person name="Jiang Y."/>
            <person name="Adhikari A."/>
            <person name="Zheng C.-J."/>
            <person name="Schuster L."/>
            <person name="Cowan T.M."/>
            <person name="Smanski M.J."/>
            <person name="Chevrette M.G."/>
            <person name="De Carvalho L.P.S."/>
            <person name="Shen B."/>
        </authorList>
    </citation>
    <scope>NUCLEOTIDE SEQUENCE [LARGE SCALE GENOMIC DNA]</scope>
    <source>
        <strain evidence="2 3">NPDC006337</strain>
    </source>
</reference>
<organism evidence="2 3">
    <name type="scientific">Streptomyces lavendulocolor</name>
    <dbReference type="NCBI Taxonomy" id="67316"/>
    <lineage>
        <taxon>Bacteria</taxon>
        <taxon>Bacillati</taxon>
        <taxon>Actinomycetota</taxon>
        <taxon>Actinomycetes</taxon>
        <taxon>Kitasatosporales</taxon>
        <taxon>Streptomycetaceae</taxon>
        <taxon>Streptomyces</taxon>
    </lineage>
</organism>
<accession>A0ABV2WDC4</accession>
<dbReference type="Pfam" id="PF13466">
    <property type="entry name" value="STAS_2"/>
    <property type="match status" value="1"/>
</dbReference>
<proteinExistence type="predicted"/>
<dbReference type="InterPro" id="IPR036513">
    <property type="entry name" value="STAS_dom_sf"/>
</dbReference>
<evidence type="ECO:0000313" key="3">
    <source>
        <dbReference type="Proteomes" id="UP001550378"/>
    </source>
</evidence>
<evidence type="ECO:0000313" key="2">
    <source>
        <dbReference type="EMBL" id="MEU0711359.1"/>
    </source>
</evidence>
<comment type="caution">
    <text evidence="2">The sequence shown here is derived from an EMBL/GenBank/DDBJ whole genome shotgun (WGS) entry which is preliminary data.</text>
</comment>
<dbReference type="EMBL" id="JBEXZR010000034">
    <property type="protein sequence ID" value="MEU0711359.1"/>
    <property type="molecule type" value="Genomic_DNA"/>
</dbReference>
<dbReference type="PANTHER" id="PTHR33495">
    <property type="entry name" value="ANTI-SIGMA FACTOR ANTAGONIST TM_1081-RELATED-RELATED"/>
    <property type="match status" value="1"/>
</dbReference>
<dbReference type="PANTHER" id="PTHR33495:SF2">
    <property type="entry name" value="ANTI-SIGMA FACTOR ANTAGONIST TM_1081-RELATED"/>
    <property type="match status" value="1"/>
</dbReference>
<gene>
    <name evidence="2" type="ORF">ABZ508_28770</name>
</gene>
<dbReference type="RefSeq" id="WP_359658883.1">
    <property type="nucleotide sequence ID" value="NZ_JBEXZP010000424.1"/>
</dbReference>
<protein>
    <submittedName>
        <fullName evidence="2">STAS domain-containing protein</fullName>
    </submittedName>
</protein>
<dbReference type="Proteomes" id="UP001550378">
    <property type="component" value="Unassembled WGS sequence"/>
</dbReference>
<sequence>MSTSISLTVQTVDHGSTALALAGELDLDSAARIEPDLFLATAWAGREVVVDMAGVTFCDTSGVDLLMRLHRRCATEGCRLRLCRVPRQPGRVFRVLGVDRAIPCSFTG</sequence>
<dbReference type="InterPro" id="IPR058548">
    <property type="entry name" value="MlaB-like_STAS"/>
</dbReference>